<proteinExistence type="predicted"/>
<name>A0A4P7NIH4_PYROR</name>
<dbReference type="GO" id="GO:0022857">
    <property type="term" value="F:transmembrane transporter activity"/>
    <property type="evidence" value="ECO:0007669"/>
    <property type="project" value="InterPro"/>
</dbReference>
<dbReference type="SUPFAM" id="SSF103473">
    <property type="entry name" value="MFS general substrate transporter"/>
    <property type="match status" value="1"/>
</dbReference>
<accession>A0A4P7NIH4</accession>
<evidence type="ECO:0000256" key="2">
    <source>
        <dbReference type="ARBA" id="ARBA00022692"/>
    </source>
</evidence>
<dbReference type="PANTHER" id="PTHR23502:SF164">
    <property type="entry name" value="MAJOR FACILITATOR SUPERFAMILY (MFS) PROFILE DOMAIN-CONTAINING PROTEIN"/>
    <property type="match status" value="1"/>
</dbReference>
<comment type="subcellular location">
    <subcellularLocation>
        <location evidence="1">Membrane</location>
        <topology evidence="1">Multi-pass membrane protein</topology>
    </subcellularLocation>
</comment>
<protein>
    <submittedName>
        <fullName evidence="5">Uncharacterized protein</fullName>
    </submittedName>
</protein>
<evidence type="ECO:0000313" key="5">
    <source>
        <dbReference type="EMBL" id="QBZ61821.1"/>
    </source>
</evidence>
<dbReference type="Proteomes" id="UP000294847">
    <property type="component" value="Chromosome 4"/>
</dbReference>
<dbReference type="PROSITE" id="PS50850">
    <property type="entry name" value="MFS"/>
    <property type="match status" value="1"/>
</dbReference>
<keyword evidence="4" id="KW-0472">Membrane</keyword>
<dbReference type="Gene3D" id="1.20.1250.20">
    <property type="entry name" value="MFS general substrate transporter like domains"/>
    <property type="match status" value="1"/>
</dbReference>
<dbReference type="EMBL" id="CP034207">
    <property type="protein sequence ID" value="QBZ61821.1"/>
    <property type="molecule type" value="Genomic_DNA"/>
</dbReference>
<dbReference type="InterPro" id="IPR036259">
    <property type="entry name" value="MFS_trans_sf"/>
</dbReference>
<gene>
    <name evidence="5" type="ORF">PoMZ_08779</name>
</gene>
<evidence type="ECO:0000256" key="4">
    <source>
        <dbReference type="ARBA" id="ARBA00023136"/>
    </source>
</evidence>
<dbReference type="PANTHER" id="PTHR23502">
    <property type="entry name" value="MAJOR FACILITATOR SUPERFAMILY"/>
    <property type="match status" value="1"/>
</dbReference>
<dbReference type="InterPro" id="IPR020846">
    <property type="entry name" value="MFS_dom"/>
</dbReference>
<dbReference type="InterPro" id="IPR011701">
    <property type="entry name" value="MFS"/>
</dbReference>
<evidence type="ECO:0000256" key="3">
    <source>
        <dbReference type="ARBA" id="ARBA00022989"/>
    </source>
</evidence>
<organism evidence="5 6">
    <name type="scientific">Pyricularia oryzae</name>
    <name type="common">Rice blast fungus</name>
    <name type="synonym">Magnaporthe oryzae</name>
    <dbReference type="NCBI Taxonomy" id="318829"/>
    <lineage>
        <taxon>Eukaryota</taxon>
        <taxon>Fungi</taxon>
        <taxon>Dikarya</taxon>
        <taxon>Ascomycota</taxon>
        <taxon>Pezizomycotina</taxon>
        <taxon>Sordariomycetes</taxon>
        <taxon>Sordariomycetidae</taxon>
        <taxon>Magnaporthales</taxon>
        <taxon>Pyriculariaceae</taxon>
        <taxon>Pyricularia</taxon>
    </lineage>
</organism>
<dbReference type="GO" id="GO:0005886">
    <property type="term" value="C:plasma membrane"/>
    <property type="evidence" value="ECO:0007669"/>
    <property type="project" value="TreeGrafter"/>
</dbReference>
<keyword evidence="3" id="KW-1133">Transmembrane helix</keyword>
<dbReference type="AlphaFoldDB" id="A0A4P7NIH4"/>
<evidence type="ECO:0000256" key="1">
    <source>
        <dbReference type="ARBA" id="ARBA00004141"/>
    </source>
</evidence>
<sequence length="640" mass="70588">MFTRLSLLGFELRVLLNRCQRRILTTMYQYSLEPQSPKMPMQTQKRVEVTTAEVVVGTTHLYRADGTIRLIPMPSPDPKDPLNLPLWRKYLAVSIVCFFGALALTAEVVVGGLIPIFILEYAGVDPHYINEVDFTDRSRGPPGSPLTVLPKGVRPPDLGRITLLVTIPLLTNGIASYFLVPLSIAVGRRPILLLASTCAWVGGLWAAMSTSLSSHLFARALQGLGAGAVEALIPLVVQDMFFLHQRNTWMSVVVSSQGLLIISVGIATPYIAANYSWRWIYWITSGFGVFAWVLLLFFMPETRFTRSKKALVGEAIYPLEEGEDRPQIDHLNYAPRTIWTEVGVFNCGFEWREAGISMLNTLRTTLFPVVIWTTLMNSAFIIAAQATQQISAFALLAQGWRYEHTGLSFAPFVVAALFVYVFAGPVADKLSLATTRWQARHMGRRRSGGSGSDSEDCVLETVPAENLREAEHTLPNFVLPFLAGIAGAFLFGASAQQNLHWAITLTGSFLIIFGYLTTLTLANVFAIESYPMWAGPVLVNVSSMRIMIAFFMASQATSWVQTKGAMATFAIYGETLIVVSLGIVVLFFFGKKIRSWTAGKVKLSVVSEDRDQQDGGNRGSKGLSSGVRGLRRKSQGFEMI</sequence>
<keyword evidence="2" id="KW-0812">Transmembrane</keyword>
<dbReference type="Pfam" id="PF07690">
    <property type="entry name" value="MFS_1"/>
    <property type="match status" value="1"/>
</dbReference>
<evidence type="ECO:0000313" key="6">
    <source>
        <dbReference type="Proteomes" id="UP000294847"/>
    </source>
</evidence>
<reference evidence="5 6" key="1">
    <citation type="journal article" date="2019" name="Mol. Biol. Evol.">
        <title>Blast fungal genomes show frequent chromosomal changes, gene gains and losses, and effector gene turnover.</title>
        <authorList>
            <person name="Gomez Luciano L.B."/>
            <person name="Jason Tsai I."/>
            <person name="Chuma I."/>
            <person name="Tosa Y."/>
            <person name="Chen Y.H."/>
            <person name="Li J.Y."/>
            <person name="Li M.Y."/>
            <person name="Jade Lu M.Y."/>
            <person name="Nakayashiki H."/>
            <person name="Li W.H."/>
        </authorList>
    </citation>
    <scope>NUCLEOTIDE SEQUENCE [LARGE SCALE GENOMIC DNA]</scope>
    <source>
        <strain evidence="5">MZ5-1-6</strain>
    </source>
</reference>